<dbReference type="Gene3D" id="3.40.190.10">
    <property type="entry name" value="Periplasmic binding protein-like II"/>
    <property type="match status" value="2"/>
</dbReference>
<evidence type="ECO:0000313" key="6">
    <source>
        <dbReference type="EMBL" id="NIE98602.1"/>
    </source>
</evidence>
<dbReference type="PROSITE" id="PS50931">
    <property type="entry name" value="HTH_LYSR"/>
    <property type="match status" value="1"/>
</dbReference>
<dbReference type="Pfam" id="PF03466">
    <property type="entry name" value="LysR_substrate"/>
    <property type="match status" value="1"/>
</dbReference>
<dbReference type="Proteomes" id="UP000780690">
    <property type="component" value="Unassembled WGS sequence"/>
</dbReference>
<keyword evidence="3" id="KW-0238">DNA-binding</keyword>
<accession>A0ABX0QNF3</accession>
<keyword evidence="4" id="KW-0804">Transcription</keyword>
<evidence type="ECO:0000259" key="5">
    <source>
        <dbReference type="PROSITE" id="PS50931"/>
    </source>
</evidence>
<evidence type="ECO:0000256" key="2">
    <source>
        <dbReference type="ARBA" id="ARBA00023015"/>
    </source>
</evidence>
<gene>
    <name evidence="6" type="ORF">F3J38_00740</name>
</gene>
<name>A0ABX0QNF3_9GAMM</name>
<evidence type="ECO:0000313" key="7">
    <source>
        <dbReference type="Proteomes" id="UP000780690"/>
    </source>
</evidence>
<dbReference type="SUPFAM" id="SSF46785">
    <property type="entry name" value="Winged helix' DNA-binding domain"/>
    <property type="match status" value="1"/>
</dbReference>
<dbReference type="PRINTS" id="PR00039">
    <property type="entry name" value="HTHLYSR"/>
</dbReference>
<sequence>MNPEANEMMSINQLKCFVAVATELNFRRAAHSLNMSQPPLTRQIQLLEYQLNVKLIDRSTRSVALTTAGKSFYREASKLLEHIHQVEQFTKKMANGEQGSVSLGFVANAYYQLVPEILSRLKEDFPFIKVSQQQLPTYELIESVYMQQLDLGISRIIPNHSNIESLCCLSEPFIAAIPSQHPLAAQASICLQHLDNQPMIMYSIAWKPFYDLLTQTFEKADVKPNYVMYEGNTVNIQSLVNAGLGIALIPQSASIFKLENITYLPIEAAPELRNDLYYIWRRDNNNEAFKLILNTLIDKID</sequence>
<comment type="similarity">
    <text evidence="1">Belongs to the LysR transcriptional regulatory family.</text>
</comment>
<dbReference type="PANTHER" id="PTHR30346">
    <property type="entry name" value="TRANSCRIPTIONAL DUAL REGULATOR HCAR-RELATED"/>
    <property type="match status" value="1"/>
</dbReference>
<protein>
    <submittedName>
        <fullName evidence="6">LysR family transcriptional regulator</fullName>
    </submittedName>
</protein>
<evidence type="ECO:0000256" key="1">
    <source>
        <dbReference type="ARBA" id="ARBA00009437"/>
    </source>
</evidence>
<reference evidence="6 7" key="1">
    <citation type="journal article" date="2019" name="bioRxiv">
        <title>Bacteria contribute to plant secondary compound degradation in a generalist herbivore system.</title>
        <authorList>
            <person name="Francoeur C.B."/>
            <person name="Khadempour L."/>
            <person name="Moreira-Soto R.D."/>
            <person name="Gotting K."/>
            <person name="Book A.J."/>
            <person name="Pinto-Tomas A.A."/>
            <person name="Keefover-Ring K."/>
            <person name="Currie C.R."/>
        </authorList>
    </citation>
    <scope>NUCLEOTIDE SEQUENCE [LARGE SCALE GENOMIC DNA]</scope>
    <source>
        <strain evidence="6 7">Acro-805</strain>
    </source>
</reference>
<dbReference type="EMBL" id="VWXD01000001">
    <property type="protein sequence ID" value="NIE98602.1"/>
    <property type="molecule type" value="Genomic_DNA"/>
</dbReference>
<feature type="domain" description="HTH lysR-type" evidence="5">
    <location>
        <begin position="9"/>
        <end position="66"/>
    </location>
</feature>
<evidence type="ECO:0000256" key="3">
    <source>
        <dbReference type="ARBA" id="ARBA00023125"/>
    </source>
</evidence>
<dbReference type="InterPro" id="IPR036388">
    <property type="entry name" value="WH-like_DNA-bd_sf"/>
</dbReference>
<dbReference type="Gene3D" id="1.10.10.10">
    <property type="entry name" value="Winged helix-like DNA-binding domain superfamily/Winged helix DNA-binding domain"/>
    <property type="match status" value="1"/>
</dbReference>
<keyword evidence="2" id="KW-0805">Transcription regulation</keyword>
<dbReference type="InterPro" id="IPR036390">
    <property type="entry name" value="WH_DNA-bd_sf"/>
</dbReference>
<comment type="caution">
    <text evidence="6">The sequence shown here is derived from an EMBL/GenBank/DDBJ whole genome shotgun (WGS) entry which is preliminary data.</text>
</comment>
<evidence type="ECO:0000256" key="4">
    <source>
        <dbReference type="ARBA" id="ARBA00023163"/>
    </source>
</evidence>
<proteinExistence type="inferred from homology"/>
<dbReference type="SUPFAM" id="SSF53850">
    <property type="entry name" value="Periplasmic binding protein-like II"/>
    <property type="match status" value="1"/>
</dbReference>
<dbReference type="InterPro" id="IPR000847">
    <property type="entry name" value="LysR_HTH_N"/>
</dbReference>
<dbReference type="Pfam" id="PF00126">
    <property type="entry name" value="HTH_1"/>
    <property type="match status" value="1"/>
</dbReference>
<keyword evidence="7" id="KW-1185">Reference proteome</keyword>
<dbReference type="InterPro" id="IPR005119">
    <property type="entry name" value="LysR_subst-bd"/>
</dbReference>
<dbReference type="PANTHER" id="PTHR30346:SF0">
    <property type="entry name" value="HCA OPERON TRANSCRIPTIONAL ACTIVATOR HCAR"/>
    <property type="match status" value="1"/>
</dbReference>
<organism evidence="6 7">
    <name type="scientific">Candidatus Pantoea formicae</name>
    <dbReference type="NCBI Taxonomy" id="2608355"/>
    <lineage>
        <taxon>Bacteria</taxon>
        <taxon>Pseudomonadati</taxon>
        <taxon>Pseudomonadota</taxon>
        <taxon>Gammaproteobacteria</taxon>
        <taxon>Enterobacterales</taxon>
        <taxon>Erwiniaceae</taxon>
        <taxon>Pantoea</taxon>
    </lineage>
</organism>